<reference evidence="1 2" key="1">
    <citation type="submission" date="2020-12" db="EMBL/GenBank/DDBJ databases">
        <title>De novo assembly of Tibetan sheep genome.</title>
        <authorList>
            <person name="Li X."/>
        </authorList>
    </citation>
    <scope>NUCLEOTIDE SEQUENCE [LARGE SCALE GENOMIC DNA]</scope>
    <source>
        <tissue evidence="1">Heart</tissue>
    </source>
</reference>
<accession>A0A835ZUZ3</accession>
<organism evidence="1 2">
    <name type="scientific">Ovis aries</name>
    <name type="common">Sheep</name>
    <dbReference type="NCBI Taxonomy" id="9940"/>
    <lineage>
        <taxon>Eukaryota</taxon>
        <taxon>Metazoa</taxon>
        <taxon>Chordata</taxon>
        <taxon>Craniata</taxon>
        <taxon>Vertebrata</taxon>
        <taxon>Euteleostomi</taxon>
        <taxon>Mammalia</taxon>
        <taxon>Eutheria</taxon>
        <taxon>Laurasiatheria</taxon>
        <taxon>Artiodactyla</taxon>
        <taxon>Ruminantia</taxon>
        <taxon>Pecora</taxon>
        <taxon>Bovidae</taxon>
        <taxon>Caprinae</taxon>
        <taxon>Ovis</taxon>
    </lineage>
</organism>
<protein>
    <submittedName>
        <fullName evidence="1">Uncharacterized protein</fullName>
    </submittedName>
</protein>
<evidence type="ECO:0000313" key="2">
    <source>
        <dbReference type="Proteomes" id="UP000664991"/>
    </source>
</evidence>
<dbReference type="EMBL" id="JAEMGP010000014">
    <property type="protein sequence ID" value="KAG5200611.1"/>
    <property type="molecule type" value="Genomic_DNA"/>
</dbReference>
<name>A0A835ZUZ3_SHEEP</name>
<gene>
    <name evidence="1" type="ORF">JEQ12_005145</name>
</gene>
<dbReference type="AlphaFoldDB" id="A0A835ZUZ3"/>
<sequence length="228" mass="24726">MLLLERLGRGLVTYFRPRRGAASFGGFPLLKPAVISQLEGGGELEGPSSLASGAGTGPQGLWTDIDIQTDNNLTEEMYEEKYNISHELQRNSFQETDFSETYILEKKQEVHSVPCLDPKDTRVKKADNCSLMKSCGPYGPEVLTPVASMFTTPAKKLPGSSRGLPETKKSHGARDLAKALFSTGAMSLEGSGLNQVSLSVQTIAPLCCAFFWQGIEDTPSVTQSTQFN</sequence>
<evidence type="ECO:0000313" key="1">
    <source>
        <dbReference type="EMBL" id="KAG5200611.1"/>
    </source>
</evidence>
<proteinExistence type="predicted"/>
<dbReference type="Proteomes" id="UP000664991">
    <property type="component" value="Chromosome 14"/>
</dbReference>
<comment type="caution">
    <text evidence="1">The sequence shown here is derived from an EMBL/GenBank/DDBJ whole genome shotgun (WGS) entry which is preliminary data.</text>
</comment>